<reference evidence="1" key="1">
    <citation type="submission" date="2014-09" db="EMBL/GenBank/DDBJ databases">
        <authorList>
            <person name="Magalhaes I.L.F."/>
            <person name="Oliveira U."/>
            <person name="Santos F.R."/>
            <person name="Vidigal T.H.D.A."/>
            <person name="Brescovit A.D."/>
            <person name="Santos A.J."/>
        </authorList>
    </citation>
    <scope>NUCLEOTIDE SEQUENCE</scope>
    <source>
        <tissue evidence="1">Shoot tissue taken approximately 20 cm above the soil surface</tissue>
    </source>
</reference>
<dbReference type="EMBL" id="GBRH01165138">
    <property type="protein sequence ID" value="JAE32758.1"/>
    <property type="molecule type" value="Transcribed_RNA"/>
</dbReference>
<evidence type="ECO:0000313" key="1">
    <source>
        <dbReference type="EMBL" id="JAE32758.1"/>
    </source>
</evidence>
<protein>
    <submittedName>
        <fullName evidence="1">Uncharacterized protein</fullName>
    </submittedName>
</protein>
<name>A0A0A9HIM2_ARUDO</name>
<reference evidence="1" key="2">
    <citation type="journal article" date="2015" name="Data Brief">
        <title>Shoot transcriptome of the giant reed, Arundo donax.</title>
        <authorList>
            <person name="Barrero R.A."/>
            <person name="Guerrero F.D."/>
            <person name="Moolhuijzen P."/>
            <person name="Goolsby J.A."/>
            <person name="Tidwell J."/>
            <person name="Bellgard S.E."/>
            <person name="Bellgard M.I."/>
        </authorList>
    </citation>
    <scope>NUCLEOTIDE SEQUENCE</scope>
    <source>
        <tissue evidence="1">Shoot tissue taken approximately 20 cm above the soil surface</tissue>
    </source>
</reference>
<proteinExistence type="predicted"/>
<organism evidence="1">
    <name type="scientific">Arundo donax</name>
    <name type="common">Giant reed</name>
    <name type="synonym">Donax arundinaceus</name>
    <dbReference type="NCBI Taxonomy" id="35708"/>
    <lineage>
        <taxon>Eukaryota</taxon>
        <taxon>Viridiplantae</taxon>
        <taxon>Streptophyta</taxon>
        <taxon>Embryophyta</taxon>
        <taxon>Tracheophyta</taxon>
        <taxon>Spermatophyta</taxon>
        <taxon>Magnoliopsida</taxon>
        <taxon>Liliopsida</taxon>
        <taxon>Poales</taxon>
        <taxon>Poaceae</taxon>
        <taxon>PACMAD clade</taxon>
        <taxon>Arundinoideae</taxon>
        <taxon>Arundineae</taxon>
        <taxon>Arundo</taxon>
    </lineage>
</organism>
<dbReference type="AlphaFoldDB" id="A0A0A9HIM2"/>
<sequence length="51" mass="5499">MQRANIKGSTVQLQSFAIILLEGISHCADFIRAQNNLSSTVTTESSTCLLS</sequence>
<accession>A0A0A9HIM2</accession>